<dbReference type="Pfam" id="PF07833">
    <property type="entry name" value="Cu_amine_oxidN1"/>
    <property type="match status" value="1"/>
</dbReference>
<dbReference type="Pfam" id="PF01832">
    <property type="entry name" value="Glucosaminidase"/>
    <property type="match status" value="1"/>
</dbReference>
<evidence type="ECO:0000259" key="4">
    <source>
        <dbReference type="Pfam" id="PF07833"/>
    </source>
</evidence>
<dbReference type="STRING" id="1833852.B0537_07715"/>
<feature type="chain" id="PRO_5012390706" evidence="2">
    <location>
        <begin position="35"/>
        <end position="456"/>
    </location>
</feature>
<evidence type="ECO:0000313" key="6">
    <source>
        <dbReference type="Proteomes" id="UP000189464"/>
    </source>
</evidence>
<dbReference type="InterPro" id="IPR002901">
    <property type="entry name" value="MGlyc_endo_b_GlcNAc-like_dom"/>
</dbReference>
<dbReference type="OrthoDB" id="9763643at2"/>
<dbReference type="InterPro" id="IPR036582">
    <property type="entry name" value="Mao_N_sf"/>
</dbReference>
<name>A0A1S6IW37_9FIRM</name>
<dbReference type="KEGG" id="dfg:B0537_07715"/>
<reference evidence="5 6" key="1">
    <citation type="journal article" date="2016" name="Int. J. Syst. Evol. Microbiol.">
        <title>Desulfotomaculum ferrireducens sp. nov., a moderately thermophilic sulfate-reducing and dissimilatory Fe(III)-reducing bacterium isolated from compost.</title>
        <authorList>
            <person name="Yang G."/>
            <person name="Guo J."/>
            <person name="Zhuang L."/>
            <person name="Yuan Y."/>
            <person name="Zhou S."/>
        </authorList>
    </citation>
    <scope>NUCLEOTIDE SEQUENCE [LARGE SCALE GENOMIC DNA]</scope>
    <source>
        <strain evidence="5 6">GSS09</strain>
    </source>
</reference>
<dbReference type="Gene3D" id="3.30.457.10">
    <property type="entry name" value="Copper amine oxidase-like, N-terminal domain"/>
    <property type="match status" value="1"/>
</dbReference>
<evidence type="ECO:0000256" key="2">
    <source>
        <dbReference type="SAM" id="SignalP"/>
    </source>
</evidence>
<dbReference type="GO" id="GO:0004040">
    <property type="term" value="F:amidase activity"/>
    <property type="evidence" value="ECO:0007669"/>
    <property type="project" value="InterPro"/>
</dbReference>
<keyword evidence="2" id="KW-0732">Signal</keyword>
<feature type="signal peptide" evidence="2">
    <location>
        <begin position="1"/>
        <end position="34"/>
    </location>
</feature>
<evidence type="ECO:0000259" key="3">
    <source>
        <dbReference type="Pfam" id="PF01832"/>
    </source>
</evidence>
<evidence type="ECO:0000313" key="5">
    <source>
        <dbReference type="EMBL" id="AQS58979.1"/>
    </source>
</evidence>
<sequence>MREILYLHRIKKTLALLLCGSFLAIGSIASPASADYQANIVVNNTPVVIPAGDQPAVIINNRTFVPLRIISENLGANVNWLNESKQVIITTPQGTATTIPQRGKASDVQIVVDGEVIPVSPGDGQPFIAKGRTMVPLRLVGEALGCYVEWQQATRTVNITSQLAEPEVEPELPQEPTIPETPEQQNPESVPGLSSSDMALLKELAAHKTNLRLIDKSIINSEDLLTLDAGVFTPEQMALLKTYRDQLSKYPDQITLPDGTVINMAELSIFGDSVATVEQLEAWLKDKLRNEERLGRQVIPVPDNIAELYLRIGAEYGIRGDLAFAQAAKETRYWQFTGDVQPWQNNYCGLWATGSPLTGKESHNGADPSLVRFEEGVHGAIFATPEVGVEAHIQHLYAYATKKSLPKGKVLVDPRFSLVTPGIAPTWLKLNARWAVPGTTYGQSIIYDYWLPALQK</sequence>
<organism evidence="5 6">
    <name type="scientific">Desulforamulus ferrireducens</name>
    <dbReference type="NCBI Taxonomy" id="1833852"/>
    <lineage>
        <taxon>Bacteria</taxon>
        <taxon>Bacillati</taxon>
        <taxon>Bacillota</taxon>
        <taxon>Clostridia</taxon>
        <taxon>Eubacteriales</taxon>
        <taxon>Peptococcaceae</taxon>
        <taxon>Desulforamulus</taxon>
    </lineage>
</organism>
<dbReference type="Proteomes" id="UP000189464">
    <property type="component" value="Chromosome"/>
</dbReference>
<gene>
    <name evidence="5" type="ORF">B0537_07715</name>
</gene>
<dbReference type="InterPro" id="IPR012854">
    <property type="entry name" value="Cu_amine_oxidase-like_N"/>
</dbReference>
<feature type="compositionally biased region" description="Low complexity" evidence="1">
    <location>
        <begin position="174"/>
        <end position="188"/>
    </location>
</feature>
<evidence type="ECO:0000256" key="1">
    <source>
        <dbReference type="SAM" id="MobiDB-lite"/>
    </source>
</evidence>
<accession>A0A1S6IW37</accession>
<dbReference type="AlphaFoldDB" id="A0A1S6IW37"/>
<dbReference type="SUPFAM" id="SSF55383">
    <property type="entry name" value="Copper amine oxidase, domain N"/>
    <property type="match status" value="1"/>
</dbReference>
<dbReference type="EMBL" id="CP019698">
    <property type="protein sequence ID" value="AQS58979.1"/>
    <property type="molecule type" value="Genomic_DNA"/>
</dbReference>
<proteinExistence type="predicted"/>
<protein>
    <submittedName>
        <fullName evidence="5">Copper amine oxidase</fullName>
    </submittedName>
</protein>
<feature type="domain" description="Copper amine oxidase-like N-terminal" evidence="4">
    <location>
        <begin position="42"/>
        <end position="159"/>
    </location>
</feature>
<keyword evidence="6" id="KW-1185">Reference proteome</keyword>
<feature type="domain" description="Mannosyl-glycoprotein endo-beta-N-acetylglucosamidase-like" evidence="3">
    <location>
        <begin position="307"/>
        <end position="400"/>
    </location>
</feature>
<feature type="region of interest" description="Disordered" evidence="1">
    <location>
        <begin position="161"/>
        <end position="194"/>
    </location>
</feature>